<name>A0AAU9G7V6_DROMD</name>
<evidence type="ECO:0000256" key="8">
    <source>
        <dbReference type="SAM" id="Phobius"/>
    </source>
</evidence>
<dbReference type="AlphaFoldDB" id="A0AAU9G7V6"/>
<evidence type="ECO:0000313" key="10">
    <source>
        <dbReference type="Proteomes" id="UP001500889"/>
    </source>
</evidence>
<evidence type="ECO:0008006" key="11">
    <source>
        <dbReference type="Google" id="ProtNLM"/>
    </source>
</evidence>
<evidence type="ECO:0000256" key="2">
    <source>
        <dbReference type="ARBA" id="ARBA00022475"/>
    </source>
</evidence>
<dbReference type="PANTHER" id="PTHR42643">
    <property type="entry name" value="IONOTROPIC RECEPTOR 20A-RELATED"/>
    <property type="match status" value="1"/>
</dbReference>
<keyword evidence="7" id="KW-0325">Glycoprotein</keyword>
<evidence type="ECO:0000256" key="4">
    <source>
        <dbReference type="ARBA" id="ARBA00022989"/>
    </source>
</evidence>
<feature type="transmembrane region" description="Helical" evidence="8">
    <location>
        <begin position="365"/>
        <end position="388"/>
    </location>
</feature>
<evidence type="ECO:0000256" key="6">
    <source>
        <dbReference type="ARBA" id="ARBA00023170"/>
    </source>
</evidence>
<evidence type="ECO:0000256" key="3">
    <source>
        <dbReference type="ARBA" id="ARBA00022692"/>
    </source>
</evidence>
<keyword evidence="3 8" id="KW-0812">Transmembrane</keyword>
<reference evidence="9 10" key="1">
    <citation type="submission" date="2024-02" db="EMBL/GenBank/DDBJ databases">
        <title>A chromosome-level genome assembly of Drosophila madeirensis, a fruit fly species endemic to Madeira island.</title>
        <authorList>
            <person name="Tomihara K."/>
            <person name="Llopart A."/>
            <person name="Yamamoto D."/>
        </authorList>
    </citation>
    <scope>NUCLEOTIDE SEQUENCE [LARGE SCALE GENOMIC DNA]</scope>
    <source>
        <strain evidence="9 10">RF1</strain>
    </source>
</reference>
<protein>
    <recommendedName>
        <fullName evidence="11">Ionotropic glutamate receptor C-terminal domain-containing protein</fullName>
    </recommendedName>
</protein>
<proteinExistence type="predicted"/>
<dbReference type="SUPFAM" id="SSF53850">
    <property type="entry name" value="Periplasmic binding protein-like II"/>
    <property type="match status" value="1"/>
</dbReference>
<dbReference type="EMBL" id="AP029267">
    <property type="protein sequence ID" value="BFG03609.1"/>
    <property type="molecule type" value="Genomic_DNA"/>
</dbReference>
<keyword evidence="2" id="KW-1003">Cell membrane</keyword>
<dbReference type="PANTHER" id="PTHR42643:SF41">
    <property type="entry name" value="IONOTROPIC RECEPTOR 20A-RELATED"/>
    <property type="match status" value="1"/>
</dbReference>
<feature type="transmembrane region" description="Helical" evidence="8">
    <location>
        <begin position="196"/>
        <end position="213"/>
    </location>
</feature>
<keyword evidence="6" id="KW-0675">Receptor</keyword>
<organism evidence="9 10">
    <name type="scientific">Drosophila madeirensis</name>
    <name type="common">Fruit fly</name>
    <dbReference type="NCBI Taxonomy" id="30013"/>
    <lineage>
        <taxon>Eukaryota</taxon>
        <taxon>Metazoa</taxon>
        <taxon>Ecdysozoa</taxon>
        <taxon>Arthropoda</taxon>
        <taxon>Hexapoda</taxon>
        <taxon>Insecta</taxon>
        <taxon>Pterygota</taxon>
        <taxon>Neoptera</taxon>
        <taxon>Endopterygota</taxon>
        <taxon>Diptera</taxon>
        <taxon>Brachycera</taxon>
        <taxon>Muscomorpha</taxon>
        <taxon>Ephydroidea</taxon>
        <taxon>Drosophilidae</taxon>
        <taxon>Drosophila</taxon>
        <taxon>Sophophora</taxon>
    </lineage>
</organism>
<accession>A0AAU9G7V6</accession>
<feature type="transmembrane region" description="Helical" evidence="8">
    <location>
        <begin position="134"/>
        <end position="153"/>
    </location>
</feature>
<sequence length="418" mass="49009">MLSATEQAAYGSILSPYSFDIPHAFVYNDSPSAGQLFCGPYLEMAMTFAEVNRYRLLLDELESLPKKSAIEQDIVNGQYDISMHGVLIRPVKEEKFAEEMRYSYPLELMMNCVMVPLDPELPKWMYVVWPLGKYIWTTLFLGIFYVAFLLRYLHWRETAQATRSYTRNMLQAMAILMFSPNMNMNLRLSQATLRVNLFYTLLFTLGFILSNYHSSHMTAYDMKPVFTRPIDSWSDLIISRLPIILPESLLEELRSLPIDYQALLASPSRSYAYVVTQDTWKFFNRQQRVLIQPHFRLSSVCFGGLYNAIPMRRNATFALQLDRFILYAWQAGLWNYWEDVAFRYAVRGGYAQIFLDTYPVEPLDLQFFTTAWLVLVVGFPVSFLAWCIEICMHRRYARRVHYDRFECYDDNSAHQLSV</sequence>
<evidence type="ECO:0000256" key="5">
    <source>
        <dbReference type="ARBA" id="ARBA00023136"/>
    </source>
</evidence>
<keyword evidence="5 8" id="KW-0472">Membrane</keyword>
<gene>
    <name evidence="9" type="ORF">DMAD_02824</name>
</gene>
<dbReference type="InterPro" id="IPR052192">
    <property type="entry name" value="Insect_Ionotropic_Sensory_Rcpt"/>
</dbReference>
<keyword evidence="4 8" id="KW-1133">Transmembrane helix</keyword>
<evidence type="ECO:0000256" key="7">
    <source>
        <dbReference type="ARBA" id="ARBA00023180"/>
    </source>
</evidence>
<evidence type="ECO:0000313" key="9">
    <source>
        <dbReference type="EMBL" id="BFG03609.1"/>
    </source>
</evidence>
<keyword evidence="10" id="KW-1185">Reference proteome</keyword>
<evidence type="ECO:0000256" key="1">
    <source>
        <dbReference type="ARBA" id="ARBA00004651"/>
    </source>
</evidence>
<dbReference type="Proteomes" id="UP001500889">
    <property type="component" value="Chromosome E"/>
</dbReference>
<comment type="subcellular location">
    <subcellularLocation>
        <location evidence="1">Cell membrane</location>
        <topology evidence="1">Multi-pass membrane protein</topology>
    </subcellularLocation>
</comment>
<dbReference type="GO" id="GO:0005886">
    <property type="term" value="C:plasma membrane"/>
    <property type="evidence" value="ECO:0007669"/>
    <property type="project" value="UniProtKB-SubCell"/>
</dbReference>